<keyword evidence="2" id="KW-1185">Reference proteome</keyword>
<organism evidence="1 2">
    <name type="scientific">Meganyctiphanes norvegica</name>
    <name type="common">Northern krill</name>
    <name type="synonym">Thysanopoda norvegica</name>
    <dbReference type="NCBI Taxonomy" id="48144"/>
    <lineage>
        <taxon>Eukaryota</taxon>
        <taxon>Metazoa</taxon>
        <taxon>Ecdysozoa</taxon>
        <taxon>Arthropoda</taxon>
        <taxon>Crustacea</taxon>
        <taxon>Multicrustacea</taxon>
        <taxon>Malacostraca</taxon>
        <taxon>Eumalacostraca</taxon>
        <taxon>Eucarida</taxon>
        <taxon>Euphausiacea</taxon>
        <taxon>Euphausiidae</taxon>
        <taxon>Meganyctiphanes</taxon>
    </lineage>
</organism>
<evidence type="ECO:0000313" key="2">
    <source>
        <dbReference type="Proteomes" id="UP001497623"/>
    </source>
</evidence>
<dbReference type="InterPro" id="IPR006631">
    <property type="entry name" value="DM4_12"/>
</dbReference>
<evidence type="ECO:0000313" key="1">
    <source>
        <dbReference type="EMBL" id="CAL4071017.1"/>
    </source>
</evidence>
<gene>
    <name evidence="1" type="ORF">MNOR_LOCUS8413</name>
</gene>
<comment type="caution">
    <text evidence="1">The sequence shown here is derived from an EMBL/GenBank/DDBJ whole genome shotgun (WGS) entry which is preliminary data.</text>
</comment>
<accession>A0AAV2Q926</accession>
<dbReference type="Proteomes" id="UP001497623">
    <property type="component" value="Unassembled WGS sequence"/>
</dbReference>
<sequence length="155" mass="16742">MVSQARGIQDALGAPSWLHGVHDDGDASIAKSRKRRFIDFPTGSTISVVFTMTVPTEGFSDSGSLTMTNTLTFNLPNTTDIEFFGFGRSDSGYHNGAERNDLYSHMEEFLTGMGYDGHACTLRTICEVAEMPFEHGLVGEAINVMLSVAAGPGNR</sequence>
<dbReference type="PANTHER" id="PTHR21398:SF6">
    <property type="entry name" value="AGAP007094-PA"/>
    <property type="match status" value="1"/>
</dbReference>
<dbReference type="AlphaFoldDB" id="A0AAV2Q926"/>
<reference evidence="1 2" key="1">
    <citation type="submission" date="2024-05" db="EMBL/GenBank/DDBJ databases">
        <authorList>
            <person name="Wallberg A."/>
        </authorList>
    </citation>
    <scope>NUCLEOTIDE SEQUENCE [LARGE SCALE GENOMIC DNA]</scope>
</reference>
<proteinExistence type="predicted"/>
<dbReference type="Pfam" id="PF07841">
    <property type="entry name" value="DM4_12"/>
    <property type="match status" value="1"/>
</dbReference>
<feature type="non-terminal residue" evidence="1">
    <location>
        <position position="155"/>
    </location>
</feature>
<dbReference type="PANTHER" id="PTHR21398">
    <property type="entry name" value="AGAP007094-PA"/>
    <property type="match status" value="1"/>
</dbReference>
<protein>
    <submittedName>
        <fullName evidence="1">Uncharacterized protein</fullName>
    </submittedName>
</protein>
<name>A0AAV2Q926_MEGNR</name>
<dbReference type="EMBL" id="CAXKWB010003907">
    <property type="protein sequence ID" value="CAL4071017.1"/>
    <property type="molecule type" value="Genomic_DNA"/>
</dbReference>